<dbReference type="AlphaFoldDB" id="A0A550JDD2"/>
<keyword evidence="7" id="KW-0275">Fatty acid biosynthesis</keyword>
<dbReference type="OrthoDB" id="9801517at2"/>
<name>A0A550JDD2_9BACT</name>
<evidence type="ECO:0000256" key="6">
    <source>
        <dbReference type="ARBA" id="ARBA00023098"/>
    </source>
</evidence>
<evidence type="ECO:0000259" key="8">
    <source>
        <dbReference type="Pfam" id="PF01643"/>
    </source>
</evidence>
<evidence type="ECO:0000259" key="9">
    <source>
        <dbReference type="Pfam" id="PF20791"/>
    </source>
</evidence>
<dbReference type="Pfam" id="PF01643">
    <property type="entry name" value="Acyl-ACP_TE"/>
    <property type="match status" value="1"/>
</dbReference>
<dbReference type="Proteomes" id="UP000317155">
    <property type="component" value="Unassembled WGS sequence"/>
</dbReference>
<evidence type="ECO:0000256" key="7">
    <source>
        <dbReference type="ARBA" id="ARBA00023160"/>
    </source>
</evidence>
<keyword evidence="5" id="KW-0809">Transit peptide</keyword>
<keyword evidence="11" id="KW-1185">Reference proteome</keyword>
<feature type="domain" description="Acyl-ACP thioesterase N-terminal hotdog" evidence="8">
    <location>
        <begin position="3"/>
        <end position="123"/>
    </location>
</feature>
<dbReference type="GO" id="GO:0016297">
    <property type="term" value="F:fatty acyl-[ACP] hydrolase activity"/>
    <property type="evidence" value="ECO:0007669"/>
    <property type="project" value="InterPro"/>
</dbReference>
<dbReference type="Gene3D" id="3.10.129.10">
    <property type="entry name" value="Hotdog Thioesterase"/>
    <property type="match status" value="1"/>
</dbReference>
<evidence type="ECO:0000256" key="5">
    <source>
        <dbReference type="ARBA" id="ARBA00022946"/>
    </source>
</evidence>
<comment type="caution">
    <text evidence="10">The sequence shown here is derived from an EMBL/GenBank/DDBJ whole genome shotgun (WGS) entry which is preliminary data.</text>
</comment>
<comment type="similarity">
    <text evidence="1">Belongs to the acyl-ACP thioesterase family.</text>
</comment>
<dbReference type="Pfam" id="PF20791">
    <property type="entry name" value="Acyl-ACP_TE_C"/>
    <property type="match status" value="1"/>
</dbReference>
<dbReference type="InterPro" id="IPR049427">
    <property type="entry name" value="Acyl-ACP_TE_C"/>
</dbReference>
<dbReference type="EMBL" id="VJVV01000006">
    <property type="protein sequence ID" value="TRO81222.1"/>
    <property type="molecule type" value="Genomic_DNA"/>
</dbReference>
<evidence type="ECO:0000313" key="10">
    <source>
        <dbReference type="EMBL" id="TRO81222.1"/>
    </source>
</evidence>
<dbReference type="RefSeq" id="WP_092057951.1">
    <property type="nucleotide sequence ID" value="NZ_FOJJ01000038.1"/>
</dbReference>
<evidence type="ECO:0000256" key="2">
    <source>
        <dbReference type="ARBA" id="ARBA00022516"/>
    </source>
</evidence>
<evidence type="ECO:0000256" key="3">
    <source>
        <dbReference type="ARBA" id="ARBA00022801"/>
    </source>
</evidence>
<keyword evidence="2" id="KW-0444">Lipid biosynthesis</keyword>
<evidence type="ECO:0000256" key="1">
    <source>
        <dbReference type="ARBA" id="ARBA00006500"/>
    </source>
</evidence>
<keyword evidence="6" id="KW-0443">Lipid metabolism</keyword>
<sequence>MSVFIKDYPVRFYEVDQRARLRPVTLLDFFQDAAGGHTIELGIAVADLRERNLTWVLSRTQVRFLYYPRAGAVVRVRTWPSGREGLFALRDFEARDERDRLVAQATTSWAVVDLTSGRPVRLDNALPDYPVRAERALASAFPTLPKVENAEVELDFRVRRGDLDINQHVNNTVYPVWALEAIPADIDANCRLFELEIAYRAPVTYGDRILSRLQTVPDTDRPTYLHQLVGTSDGRELTRLRSVWKRRG</sequence>
<keyword evidence="3" id="KW-0378">Hydrolase</keyword>
<protein>
    <submittedName>
        <fullName evidence="10">Acyl-ACP thioesterase</fullName>
    </submittedName>
</protein>
<dbReference type="InterPro" id="IPR045023">
    <property type="entry name" value="FATA/B"/>
</dbReference>
<organism evidence="10 11">
    <name type="scientific">Trichloromonas acetexigens</name>
    <dbReference type="NCBI Taxonomy" id="38815"/>
    <lineage>
        <taxon>Bacteria</taxon>
        <taxon>Pseudomonadati</taxon>
        <taxon>Thermodesulfobacteriota</taxon>
        <taxon>Desulfuromonadia</taxon>
        <taxon>Desulfuromonadales</taxon>
        <taxon>Trichloromonadaceae</taxon>
        <taxon>Trichloromonas</taxon>
    </lineage>
</organism>
<dbReference type="CDD" id="cd00586">
    <property type="entry name" value="4HBT"/>
    <property type="match status" value="2"/>
</dbReference>
<feature type="domain" description="Acyl-ACP thioesterase-like C-terminal" evidence="9">
    <location>
        <begin position="150"/>
        <end position="245"/>
    </location>
</feature>
<accession>A0A550JDD2</accession>
<evidence type="ECO:0000256" key="4">
    <source>
        <dbReference type="ARBA" id="ARBA00022832"/>
    </source>
</evidence>
<dbReference type="InterPro" id="IPR029069">
    <property type="entry name" value="HotDog_dom_sf"/>
</dbReference>
<dbReference type="GO" id="GO:0000036">
    <property type="term" value="F:acyl carrier activity"/>
    <property type="evidence" value="ECO:0007669"/>
    <property type="project" value="TreeGrafter"/>
</dbReference>
<proteinExistence type="inferred from homology"/>
<evidence type="ECO:0000313" key="11">
    <source>
        <dbReference type="Proteomes" id="UP000317155"/>
    </source>
</evidence>
<keyword evidence="4" id="KW-0276">Fatty acid metabolism</keyword>
<dbReference type="PANTHER" id="PTHR31727:SF6">
    <property type="entry name" value="OLEOYL-ACYL CARRIER PROTEIN THIOESTERASE 1, CHLOROPLASTIC"/>
    <property type="match status" value="1"/>
</dbReference>
<dbReference type="InterPro" id="IPR002864">
    <property type="entry name" value="Acyl-ACP_thioesterase_NHD"/>
</dbReference>
<dbReference type="PANTHER" id="PTHR31727">
    <property type="entry name" value="OLEOYL-ACYL CARRIER PROTEIN THIOESTERASE 1, CHLOROPLASTIC"/>
    <property type="match status" value="1"/>
</dbReference>
<reference evidence="10 11" key="1">
    <citation type="submission" date="2019-07" db="EMBL/GenBank/DDBJ databases">
        <title>Insights of Desulfuromonas acetexigens electromicrobiology.</title>
        <authorList>
            <person name="Katuri K."/>
            <person name="Sapireddy V."/>
            <person name="Shaw D.R."/>
            <person name="Saikaly P."/>
        </authorList>
    </citation>
    <scope>NUCLEOTIDE SEQUENCE [LARGE SCALE GENOMIC DNA]</scope>
    <source>
        <strain evidence="10 11">2873</strain>
    </source>
</reference>
<dbReference type="SUPFAM" id="SSF54637">
    <property type="entry name" value="Thioesterase/thiol ester dehydrase-isomerase"/>
    <property type="match status" value="2"/>
</dbReference>
<gene>
    <name evidence="10" type="ORF">FL622_09950</name>
</gene>